<keyword evidence="1" id="KW-0812">Transmembrane</keyword>
<evidence type="ECO:0000313" key="2">
    <source>
        <dbReference type="EMBL" id="KAH1113716.1"/>
    </source>
</evidence>
<dbReference type="Proteomes" id="UP000828251">
    <property type="component" value="Unassembled WGS sequence"/>
</dbReference>
<keyword evidence="3" id="KW-1185">Reference proteome</keyword>
<accession>A0A9D4AF75</accession>
<keyword evidence="1" id="KW-0472">Membrane</keyword>
<proteinExistence type="predicted"/>
<feature type="transmembrane region" description="Helical" evidence="1">
    <location>
        <begin position="12"/>
        <end position="35"/>
    </location>
</feature>
<evidence type="ECO:0000313" key="3">
    <source>
        <dbReference type="Proteomes" id="UP000828251"/>
    </source>
</evidence>
<dbReference type="EMBL" id="JAIQCV010000003">
    <property type="protein sequence ID" value="KAH1113716.1"/>
    <property type="molecule type" value="Genomic_DNA"/>
</dbReference>
<reference evidence="2 3" key="1">
    <citation type="journal article" date="2021" name="Plant Biotechnol. J.">
        <title>Multi-omics assisted identification of the key and species-specific regulatory components of drought-tolerant mechanisms in Gossypium stocksii.</title>
        <authorList>
            <person name="Yu D."/>
            <person name="Ke L."/>
            <person name="Zhang D."/>
            <person name="Wu Y."/>
            <person name="Sun Y."/>
            <person name="Mei J."/>
            <person name="Sun J."/>
            <person name="Sun Y."/>
        </authorList>
    </citation>
    <scope>NUCLEOTIDE SEQUENCE [LARGE SCALE GENOMIC DNA]</scope>
    <source>
        <strain evidence="3">cv. E1</strain>
        <tissue evidence="2">Leaf</tissue>
    </source>
</reference>
<dbReference type="AlphaFoldDB" id="A0A9D4AF75"/>
<sequence length="122" mass="14383">MSMWNCFRTEEWVKIIFTGLQDPTMISILLFLGYFQLILKPVKRVHFCLGNRMLKIYNSRYNELAFSPTVHGDTFLVCPCKLNHFDLDQKVARPKVHLLGELTITFSASRHMHPKDFMIDYL</sequence>
<organism evidence="2 3">
    <name type="scientific">Gossypium stocksii</name>
    <dbReference type="NCBI Taxonomy" id="47602"/>
    <lineage>
        <taxon>Eukaryota</taxon>
        <taxon>Viridiplantae</taxon>
        <taxon>Streptophyta</taxon>
        <taxon>Embryophyta</taxon>
        <taxon>Tracheophyta</taxon>
        <taxon>Spermatophyta</taxon>
        <taxon>Magnoliopsida</taxon>
        <taxon>eudicotyledons</taxon>
        <taxon>Gunneridae</taxon>
        <taxon>Pentapetalae</taxon>
        <taxon>rosids</taxon>
        <taxon>malvids</taxon>
        <taxon>Malvales</taxon>
        <taxon>Malvaceae</taxon>
        <taxon>Malvoideae</taxon>
        <taxon>Gossypium</taxon>
    </lineage>
</organism>
<evidence type="ECO:0000256" key="1">
    <source>
        <dbReference type="SAM" id="Phobius"/>
    </source>
</evidence>
<gene>
    <name evidence="2" type="ORF">J1N35_007094</name>
</gene>
<name>A0A9D4AF75_9ROSI</name>
<protein>
    <submittedName>
        <fullName evidence="2">Uncharacterized protein</fullName>
    </submittedName>
</protein>
<keyword evidence="1" id="KW-1133">Transmembrane helix</keyword>
<comment type="caution">
    <text evidence="2">The sequence shown here is derived from an EMBL/GenBank/DDBJ whole genome shotgun (WGS) entry which is preliminary data.</text>
</comment>